<dbReference type="PANTHER" id="PTHR37306:SF1">
    <property type="entry name" value="COLICIN V PRODUCTION PROTEIN"/>
    <property type="match status" value="1"/>
</dbReference>
<evidence type="ECO:0000256" key="5">
    <source>
        <dbReference type="SAM" id="Phobius"/>
    </source>
</evidence>
<feature type="transmembrane region" description="Helical" evidence="5">
    <location>
        <begin position="6"/>
        <end position="21"/>
    </location>
</feature>
<dbReference type="PANTHER" id="PTHR37306">
    <property type="entry name" value="COLICIN V PRODUCTION PROTEIN"/>
    <property type="match status" value="1"/>
</dbReference>
<comment type="subcellular location">
    <subcellularLocation>
        <location evidence="1">Membrane</location>
        <topology evidence="1">Multi-pass membrane protein</topology>
    </subcellularLocation>
</comment>
<feature type="transmembrane region" description="Helical" evidence="5">
    <location>
        <begin position="57"/>
        <end position="78"/>
    </location>
</feature>
<name>X1SZ95_9ZZZZ</name>
<dbReference type="AlphaFoldDB" id="X1SZ95"/>
<feature type="transmembrane region" description="Helical" evidence="5">
    <location>
        <begin position="98"/>
        <end position="120"/>
    </location>
</feature>
<evidence type="ECO:0000313" key="6">
    <source>
        <dbReference type="EMBL" id="GAI98268.1"/>
    </source>
</evidence>
<keyword evidence="4 5" id="KW-0472">Membrane</keyword>
<protein>
    <recommendedName>
        <fullName evidence="7">CvpA family protein</fullName>
    </recommendedName>
</protein>
<sequence>MNWLDIVIIVVTVLSGIWGLRQGIIKTAFGIAGLIGGIVLAGRYYDELAALLSPAGATWANIAAYAIILLATLVVAGVIGRFVAKLIHLVLLEWLDRLVGFILGVFIGGLLYAVILAIVAKYDPGTEAVISQSLIAKFLME</sequence>
<evidence type="ECO:0000256" key="2">
    <source>
        <dbReference type="ARBA" id="ARBA00022692"/>
    </source>
</evidence>
<reference evidence="6" key="1">
    <citation type="journal article" date="2014" name="Front. Microbiol.">
        <title>High frequency of phylogenetically diverse reductive dehalogenase-homologous genes in deep subseafloor sedimentary metagenomes.</title>
        <authorList>
            <person name="Kawai M."/>
            <person name="Futagami T."/>
            <person name="Toyoda A."/>
            <person name="Takaki Y."/>
            <person name="Nishi S."/>
            <person name="Hori S."/>
            <person name="Arai W."/>
            <person name="Tsubouchi T."/>
            <person name="Morono Y."/>
            <person name="Uchiyama I."/>
            <person name="Ito T."/>
            <person name="Fujiyama A."/>
            <person name="Inagaki F."/>
            <person name="Takami H."/>
        </authorList>
    </citation>
    <scope>NUCLEOTIDE SEQUENCE</scope>
    <source>
        <strain evidence="6">Expedition CK06-06</strain>
    </source>
</reference>
<comment type="caution">
    <text evidence="6">The sequence shown here is derived from an EMBL/GenBank/DDBJ whole genome shotgun (WGS) entry which is preliminary data.</text>
</comment>
<dbReference type="InterPro" id="IPR003825">
    <property type="entry name" value="Colicin-V_CvpA"/>
</dbReference>
<evidence type="ECO:0008006" key="7">
    <source>
        <dbReference type="Google" id="ProtNLM"/>
    </source>
</evidence>
<dbReference type="Pfam" id="PF02674">
    <property type="entry name" value="Colicin_V"/>
    <property type="match status" value="1"/>
</dbReference>
<keyword evidence="2 5" id="KW-0812">Transmembrane</keyword>
<proteinExistence type="predicted"/>
<dbReference type="EMBL" id="BARW01015732">
    <property type="protein sequence ID" value="GAI98268.1"/>
    <property type="molecule type" value="Genomic_DNA"/>
</dbReference>
<evidence type="ECO:0000256" key="4">
    <source>
        <dbReference type="ARBA" id="ARBA00023136"/>
    </source>
</evidence>
<feature type="transmembrane region" description="Helical" evidence="5">
    <location>
        <begin position="28"/>
        <end position="45"/>
    </location>
</feature>
<dbReference type="GO" id="GO:0016020">
    <property type="term" value="C:membrane"/>
    <property type="evidence" value="ECO:0007669"/>
    <property type="project" value="UniProtKB-SubCell"/>
</dbReference>
<dbReference type="GO" id="GO:0009403">
    <property type="term" value="P:toxin biosynthetic process"/>
    <property type="evidence" value="ECO:0007669"/>
    <property type="project" value="InterPro"/>
</dbReference>
<evidence type="ECO:0000256" key="1">
    <source>
        <dbReference type="ARBA" id="ARBA00004141"/>
    </source>
</evidence>
<evidence type="ECO:0000256" key="3">
    <source>
        <dbReference type="ARBA" id="ARBA00022989"/>
    </source>
</evidence>
<keyword evidence="3 5" id="KW-1133">Transmembrane helix</keyword>
<gene>
    <name evidence="6" type="ORF">S12H4_27545</name>
</gene>
<accession>X1SZ95</accession>
<organism evidence="6">
    <name type="scientific">marine sediment metagenome</name>
    <dbReference type="NCBI Taxonomy" id="412755"/>
    <lineage>
        <taxon>unclassified sequences</taxon>
        <taxon>metagenomes</taxon>
        <taxon>ecological metagenomes</taxon>
    </lineage>
</organism>
<feature type="non-terminal residue" evidence="6">
    <location>
        <position position="141"/>
    </location>
</feature>